<proteinExistence type="predicted"/>
<dbReference type="OrthoDB" id="5378679at2759"/>
<dbReference type="RefSeq" id="XP_009216218.1">
    <property type="nucleotide sequence ID" value="XM_009217954.1"/>
</dbReference>
<evidence type="ECO:0000313" key="4">
    <source>
        <dbReference type="Proteomes" id="UP000006039"/>
    </source>
</evidence>
<dbReference type="GeneID" id="20340670"/>
<dbReference type="VEuPathDB" id="FungiDB:GGTG_00212"/>
<feature type="compositionally biased region" description="Polar residues" evidence="1">
    <location>
        <begin position="161"/>
        <end position="180"/>
    </location>
</feature>
<dbReference type="Gene3D" id="2.40.50.140">
    <property type="entry name" value="Nucleic acid-binding proteins"/>
    <property type="match status" value="1"/>
</dbReference>
<accession>J3NG19</accession>
<sequence length="389" mass="42457">MPRKLLIFAGAPLSDSLDWSDSALIDCFTEPIARLTGLTRGSQCRDPSLTASFDASDHPAWRSLALKRRRLASGFSQQPALGWGAERFRADPGFFATAEVSFRSDASSSRMENSEDGLHDGEGSSILLQFRERSLAAHNDIPSSQLDALCSEEASFATDATTSFVSNSTQEGSSVVSDESQPPPPPPPLYAGVGATAQLHNLDNLPSAEHLASIEPQTMTVNIIVGIISILPKRTVWTRWGGRSLVEVLVGDETRAGFSITFWLPPSGGPSPLDGLRVQDVVLMRNVALGSFMRKVYGHGLRRDLTKIHLLHRRKLDADDIGGHYSTADLQGLSGPPHNHLHPQLLKARRVREWVIRFVGAGVVPALGQGRKREGRRRRWDVPPADETL</sequence>
<evidence type="ECO:0000256" key="1">
    <source>
        <dbReference type="SAM" id="MobiDB-lite"/>
    </source>
</evidence>
<dbReference type="eggNOG" id="ENOG502SD7X">
    <property type="taxonomic scope" value="Eukaryota"/>
</dbReference>
<protein>
    <submittedName>
        <fullName evidence="2 3">Uncharacterized protein</fullName>
    </submittedName>
</protein>
<reference evidence="3" key="4">
    <citation type="journal article" date="2015" name="G3 (Bethesda)">
        <title>Genome sequences of three phytopathogenic species of the Magnaporthaceae family of fungi.</title>
        <authorList>
            <person name="Okagaki L.H."/>
            <person name="Nunes C.C."/>
            <person name="Sailsbery J."/>
            <person name="Clay B."/>
            <person name="Brown D."/>
            <person name="John T."/>
            <person name="Oh Y."/>
            <person name="Young N."/>
            <person name="Fitzgerald M."/>
            <person name="Haas B.J."/>
            <person name="Zeng Q."/>
            <person name="Young S."/>
            <person name="Adiconis X."/>
            <person name="Fan L."/>
            <person name="Levin J.Z."/>
            <person name="Mitchell T.K."/>
            <person name="Okubara P.A."/>
            <person name="Farman M.L."/>
            <person name="Kohn L.M."/>
            <person name="Birren B."/>
            <person name="Ma L.-J."/>
            <person name="Dean R.A."/>
        </authorList>
    </citation>
    <scope>NUCLEOTIDE SEQUENCE</scope>
    <source>
        <strain evidence="3">R3-111a-1</strain>
    </source>
</reference>
<dbReference type="EnsemblFungi" id="EJT80209">
    <property type="protein sequence ID" value="EJT80209"/>
    <property type="gene ID" value="GGTG_00212"/>
</dbReference>
<reference evidence="3" key="5">
    <citation type="submission" date="2018-04" db="UniProtKB">
        <authorList>
            <consortium name="EnsemblFungi"/>
        </authorList>
    </citation>
    <scope>IDENTIFICATION</scope>
    <source>
        <strain evidence="3">R3-111a-1</strain>
    </source>
</reference>
<dbReference type="AlphaFoldDB" id="J3NG19"/>
<feature type="region of interest" description="Disordered" evidence="1">
    <location>
        <begin position="161"/>
        <end position="192"/>
    </location>
</feature>
<reference evidence="4" key="1">
    <citation type="submission" date="2010-07" db="EMBL/GenBank/DDBJ databases">
        <title>The genome sequence of Gaeumannomyces graminis var. tritici strain R3-111a-1.</title>
        <authorList>
            <consortium name="The Broad Institute Genome Sequencing Platform"/>
            <person name="Ma L.-J."/>
            <person name="Dead R."/>
            <person name="Young S."/>
            <person name="Zeng Q."/>
            <person name="Koehrsen M."/>
            <person name="Alvarado L."/>
            <person name="Berlin A."/>
            <person name="Chapman S.B."/>
            <person name="Chen Z."/>
            <person name="Freedman E."/>
            <person name="Gellesch M."/>
            <person name="Goldberg J."/>
            <person name="Griggs A."/>
            <person name="Gujja S."/>
            <person name="Heilman E.R."/>
            <person name="Heiman D."/>
            <person name="Hepburn T."/>
            <person name="Howarth C."/>
            <person name="Jen D."/>
            <person name="Larson L."/>
            <person name="Mehta T."/>
            <person name="Neiman D."/>
            <person name="Pearson M."/>
            <person name="Roberts A."/>
            <person name="Saif S."/>
            <person name="Shea T."/>
            <person name="Shenoy N."/>
            <person name="Sisk P."/>
            <person name="Stolte C."/>
            <person name="Sykes S."/>
            <person name="Walk T."/>
            <person name="White J."/>
            <person name="Yandava C."/>
            <person name="Haas B."/>
            <person name="Nusbaum C."/>
            <person name="Birren B."/>
        </authorList>
    </citation>
    <scope>NUCLEOTIDE SEQUENCE [LARGE SCALE GENOMIC DNA]</scope>
    <source>
        <strain evidence="4">R3-111a-1</strain>
    </source>
</reference>
<dbReference type="Proteomes" id="UP000006039">
    <property type="component" value="Unassembled WGS sequence"/>
</dbReference>
<evidence type="ECO:0000313" key="2">
    <source>
        <dbReference type="EMBL" id="EJT80209.1"/>
    </source>
</evidence>
<gene>
    <name evidence="3" type="primary">20340670</name>
    <name evidence="2" type="ORF">GGTG_00212</name>
</gene>
<dbReference type="EMBL" id="GL385395">
    <property type="protein sequence ID" value="EJT80209.1"/>
    <property type="molecule type" value="Genomic_DNA"/>
</dbReference>
<reference evidence="2" key="3">
    <citation type="submission" date="2010-09" db="EMBL/GenBank/DDBJ databases">
        <title>Annotation of Gaeumannomyces graminis var. tritici R3-111a-1.</title>
        <authorList>
            <consortium name="The Broad Institute Genome Sequencing Platform"/>
            <person name="Ma L.-J."/>
            <person name="Dead R."/>
            <person name="Young S.K."/>
            <person name="Zeng Q."/>
            <person name="Gargeya S."/>
            <person name="Fitzgerald M."/>
            <person name="Haas B."/>
            <person name="Abouelleil A."/>
            <person name="Alvarado L."/>
            <person name="Arachchi H.M."/>
            <person name="Berlin A."/>
            <person name="Brown A."/>
            <person name="Chapman S.B."/>
            <person name="Chen Z."/>
            <person name="Dunbar C."/>
            <person name="Freedman E."/>
            <person name="Gearin G."/>
            <person name="Gellesch M."/>
            <person name="Goldberg J."/>
            <person name="Griggs A."/>
            <person name="Gujja S."/>
            <person name="Heiman D."/>
            <person name="Howarth C."/>
            <person name="Larson L."/>
            <person name="Lui A."/>
            <person name="MacDonald P.J.P."/>
            <person name="Mehta T."/>
            <person name="Montmayeur A."/>
            <person name="Murphy C."/>
            <person name="Neiman D."/>
            <person name="Pearson M."/>
            <person name="Priest M."/>
            <person name="Roberts A."/>
            <person name="Saif S."/>
            <person name="Shea T."/>
            <person name="Shenoy N."/>
            <person name="Sisk P."/>
            <person name="Stolte C."/>
            <person name="Sykes S."/>
            <person name="Yandava C."/>
            <person name="Wortman J."/>
            <person name="Nusbaum C."/>
            <person name="Birren B."/>
        </authorList>
    </citation>
    <scope>NUCLEOTIDE SEQUENCE</scope>
    <source>
        <strain evidence="2">R3-111a-1</strain>
    </source>
</reference>
<dbReference type="InterPro" id="IPR012340">
    <property type="entry name" value="NA-bd_OB-fold"/>
</dbReference>
<feature type="region of interest" description="Disordered" evidence="1">
    <location>
        <begin position="370"/>
        <end position="389"/>
    </location>
</feature>
<evidence type="ECO:0000313" key="3">
    <source>
        <dbReference type="EnsemblFungi" id="EJT80209"/>
    </source>
</evidence>
<name>J3NG19_GAET3</name>
<keyword evidence="4" id="KW-1185">Reference proteome</keyword>
<organism evidence="2">
    <name type="scientific">Gaeumannomyces tritici (strain R3-111a-1)</name>
    <name type="common">Wheat and barley take-all root rot fungus</name>
    <name type="synonym">Gaeumannomyces graminis var. tritici</name>
    <dbReference type="NCBI Taxonomy" id="644352"/>
    <lineage>
        <taxon>Eukaryota</taxon>
        <taxon>Fungi</taxon>
        <taxon>Dikarya</taxon>
        <taxon>Ascomycota</taxon>
        <taxon>Pezizomycotina</taxon>
        <taxon>Sordariomycetes</taxon>
        <taxon>Sordariomycetidae</taxon>
        <taxon>Magnaporthales</taxon>
        <taxon>Magnaporthaceae</taxon>
        <taxon>Gaeumannomyces</taxon>
    </lineage>
</organism>
<dbReference type="HOGENOM" id="CLU_054588_0_0_1"/>
<reference evidence="2" key="2">
    <citation type="submission" date="2010-07" db="EMBL/GenBank/DDBJ databases">
        <authorList>
            <consortium name="The Broad Institute Genome Sequencing Platform"/>
            <consortium name="Broad Institute Genome Sequencing Center for Infectious Disease"/>
            <person name="Ma L.-J."/>
            <person name="Dead R."/>
            <person name="Young S."/>
            <person name="Zeng Q."/>
            <person name="Koehrsen M."/>
            <person name="Alvarado L."/>
            <person name="Berlin A."/>
            <person name="Chapman S.B."/>
            <person name="Chen Z."/>
            <person name="Freedman E."/>
            <person name="Gellesch M."/>
            <person name="Goldberg J."/>
            <person name="Griggs A."/>
            <person name="Gujja S."/>
            <person name="Heilman E.R."/>
            <person name="Heiman D."/>
            <person name="Hepburn T."/>
            <person name="Howarth C."/>
            <person name="Jen D."/>
            <person name="Larson L."/>
            <person name="Mehta T."/>
            <person name="Neiman D."/>
            <person name="Pearson M."/>
            <person name="Roberts A."/>
            <person name="Saif S."/>
            <person name="Shea T."/>
            <person name="Shenoy N."/>
            <person name="Sisk P."/>
            <person name="Stolte C."/>
            <person name="Sykes S."/>
            <person name="Walk T."/>
            <person name="White J."/>
            <person name="Yandava C."/>
            <person name="Haas B."/>
            <person name="Nusbaum C."/>
            <person name="Birren B."/>
        </authorList>
    </citation>
    <scope>NUCLEOTIDE SEQUENCE</scope>
    <source>
        <strain evidence="2">R3-111a-1</strain>
    </source>
</reference>